<dbReference type="GO" id="GO:0005886">
    <property type="term" value="C:plasma membrane"/>
    <property type="evidence" value="ECO:0007669"/>
    <property type="project" value="UniProtKB-SubCell"/>
</dbReference>
<feature type="transmembrane region" description="Helical" evidence="12">
    <location>
        <begin position="178"/>
        <end position="197"/>
    </location>
</feature>
<feature type="transmembrane region" description="Helical" evidence="12">
    <location>
        <begin position="136"/>
        <end position="157"/>
    </location>
</feature>
<protein>
    <recommendedName>
        <fullName evidence="14">Phosphatidate cytidylyltransferase</fullName>
    </recommendedName>
</protein>
<feature type="transmembrane region" description="Helical" evidence="12">
    <location>
        <begin position="105"/>
        <end position="124"/>
    </location>
</feature>
<comment type="subcellular location">
    <subcellularLocation>
        <location evidence="1">Cell membrane</location>
        <topology evidence="1">Multi-pass membrane protein</topology>
    </subcellularLocation>
</comment>
<evidence type="ECO:0000256" key="1">
    <source>
        <dbReference type="ARBA" id="ARBA00004651"/>
    </source>
</evidence>
<evidence type="ECO:0000256" key="9">
    <source>
        <dbReference type="ARBA" id="ARBA00023136"/>
    </source>
</evidence>
<dbReference type="AlphaFoldDB" id="A0A382ZPM0"/>
<keyword evidence="10" id="KW-0594">Phospholipid biosynthesis</keyword>
<evidence type="ECO:0000256" key="8">
    <source>
        <dbReference type="ARBA" id="ARBA00023098"/>
    </source>
</evidence>
<evidence type="ECO:0000256" key="4">
    <source>
        <dbReference type="ARBA" id="ARBA00022679"/>
    </source>
</evidence>
<keyword evidence="9 12" id="KW-0472">Membrane</keyword>
<evidence type="ECO:0000256" key="6">
    <source>
        <dbReference type="ARBA" id="ARBA00022695"/>
    </source>
</evidence>
<organism evidence="13">
    <name type="scientific">marine metagenome</name>
    <dbReference type="NCBI Taxonomy" id="408172"/>
    <lineage>
        <taxon>unclassified sequences</taxon>
        <taxon>metagenomes</taxon>
        <taxon>ecological metagenomes</taxon>
    </lineage>
</organism>
<evidence type="ECO:0000256" key="2">
    <source>
        <dbReference type="ARBA" id="ARBA00022475"/>
    </source>
</evidence>
<gene>
    <name evidence="13" type="ORF">METZ01_LOCUS450265</name>
</gene>
<evidence type="ECO:0000313" key="13">
    <source>
        <dbReference type="EMBL" id="SVD97411.1"/>
    </source>
</evidence>
<proteinExistence type="predicted"/>
<evidence type="ECO:0000256" key="10">
    <source>
        <dbReference type="ARBA" id="ARBA00023209"/>
    </source>
</evidence>
<dbReference type="EMBL" id="UINC01185614">
    <property type="protein sequence ID" value="SVD97411.1"/>
    <property type="molecule type" value="Genomic_DNA"/>
</dbReference>
<accession>A0A382ZPM0</accession>
<feature type="non-terminal residue" evidence="13">
    <location>
        <position position="208"/>
    </location>
</feature>
<dbReference type="GO" id="GO:0004605">
    <property type="term" value="F:phosphatidate cytidylyltransferase activity"/>
    <property type="evidence" value="ECO:0007669"/>
    <property type="project" value="TreeGrafter"/>
</dbReference>
<evidence type="ECO:0000256" key="5">
    <source>
        <dbReference type="ARBA" id="ARBA00022692"/>
    </source>
</evidence>
<keyword evidence="6" id="KW-0548">Nucleotidyltransferase</keyword>
<dbReference type="PANTHER" id="PTHR46382">
    <property type="entry name" value="PHOSPHATIDATE CYTIDYLYLTRANSFERASE"/>
    <property type="match status" value="1"/>
</dbReference>
<sequence>MLWKRVVSSTVLIPFSLWVVWIGGWPYKAITVAIVILALVEFCQLTKTIGVGRVATFLFSLLFCSLAFRSLIHQEDTGLFLGFFVTFVLFGAFLVQILQDKADSGFLSAAVLVIGAIYIGWAFGYHVIQLRSLKDGHSFTCFLLIIIWACDSIAYFYGKRLGKHKIRPNISPGKTIEGTVVGLLFSVISGLGLWYISGLGLRYFQLPN</sequence>
<keyword evidence="7 12" id="KW-1133">Transmembrane helix</keyword>
<keyword evidence="2" id="KW-1003">Cell membrane</keyword>
<feature type="transmembrane region" description="Helical" evidence="12">
    <location>
        <begin position="78"/>
        <end position="98"/>
    </location>
</feature>
<name>A0A382ZPM0_9ZZZZ</name>
<keyword evidence="5 12" id="KW-0812">Transmembrane</keyword>
<feature type="transmembrane region" description="Helical" evidence="12">
    <location>
        <begin position="51"/>
        <end position="72"/>
    </location>
</feature>
<reference evidence="13" key="1">
    <citation type="submission" date="2018-05" db="EMBL/GenBank/DDBJ databases">
        <authorList>
            <person name="Lanie J.A."/>
            <person name="Ng W.-L."/>
            <person name="Kazmierczak K.M."/>
            <person name="Andrzejewski T.M."/>
            <person name="Davidsen T.M."/>
            <person name="Wayne K.J."/>
            <person name="Tettelin H."/>
            <person name="Glass J.I."/>
            <person name="Rusch D."/>
            <person name="Podicherti R."/>
            <person name="Tsui H.-C.T."/>
            <person name="Winkler M.E."/>
        </authorList>
    </citation>
    <scope>NUCLEOTIDE SEQUENCE</scope>
</reference>
<evidence type="ECO:0000256" key="12">
    <source>
        <dbReference type="SAM" id="Phobius"/>
    </source>
</evidence>
<keyword evidence="11" id="KW-1208">Phospholipid metabolism</keyword>
<dbReference type="PANTHER" id="PTHR46382:SF1">
    <property type="entry name" value="PHOSPHATIDATE CYTIDYLYLTRANSFERASE"/>
    <property type="match status" value="1"/>
</dbReference>
<dbReference type="Pfam" id="PF01148">
    <property type="entry name" value="CTP_transf_1"/>
    <property type="match status" value="1"/>
</dbReference>
<evidence type="ECO:0000256" key="11">
    <source>
        <dbReference type="ARBA" id="ARBA00023264"/>
    </source>
</evidence>
<keyword evidence="8" id="KW-0443">Lipid metabolism</keyword>
<evidence type="ECO:0000256" key="3">
    <source>
        <dbReference type="ARBA" id="ARBA00022516"/>
    </source>
</evidence>
<evidence type="ECO:0000256" key="7">
    <source>
        <dbReference type="ARBA" id="ARBA00022989"/>
    </source>
</evidence>
<evidence type="ECO:0008006" key="14">
    <source>
        <dbReference type="Google" id="ProtNLM"/>
    </source>
</evidence>
<feature type="transmembrane region" description="Helical" evidence="12">
    <location>
        <begin position="12"/>
        <end position="39"/>
    </location>
</feature>
<keyword evidence="3" id="KW-0444">Lipid biosynthesis</keyword>
<dbReference type="GO" id="GO:0016024">
    <property type="term" value="P:CDP-diacylglycerol biosynthetic process"/>
    <property type="evidence" value="ECO:0007669"/>
    <property type="project" value="TreeGrafter"/>
</dbReference>
<keyword evidence="4" id="KW-0808">Transferase</keyword>